<organism evidence="2 3">
    <name type="scientific">Faecalibacterium prausnitzii</name>
    <dbReference type="NCBI Taxonomy" id="853"/>
    <lineage>
        <taxon>Bacteria</taxon>
        <taxon>Bacillati</taxon>
        <taxon>Bacillota</taxon>
        <taxon>Clostridia</taxon>
        <taxon>Eubacteriales</taxon>
        <taxon>Oscillospiraceae</taxon>
        <taxon>Faecalibacterium</taxon>
    </lineage>
</organism>
<dbReference type="Gene3D" id="3.40.50.1820">
    <property type="entry name" value="alpha/beta hydrolase"/>
    <property type="match status" value="1"/>
</dbReference>
<dbReference type="AlphaFoldDB" id="A0A367FYI7"/>
<evidence type="ECO:0000313" key="2">
    <source>
        <dbReference type="EMBL" id="RCH42794.1"/>
    </source>
</evidence>
<dbReference type="Pfam" id="PF07224">
    <property type="entry name" value="Chlorophyllase"/>
    <property type="match status" value="1"/>
</dbReference>
<proteinExistence type="predicted"/>
<sequence length="333" mass="36764">MEENKSVKKVMMTVFKIVLILIAVVVVGVVALILFALHKESNYYKYTEAVGEIEQKYTAFGDKEVSCQEYDANDDVIGKYAVWYPSELESSNTQYPVVIFANGTGSTSSTYKPFLTHLSSWGFISVGNDDENTRTGASLEETIKFLIAENEKKDSIFYHKIDLDNIGIAGHSQGGPAVFNMVTNQEHGSMVKALYAASATSSYHTMVMADGWEYDISRVNIPTFLTAGTGSWDAGNATSKEQVTDDKNGVAQGICPLWSLQENYSLLPETVDKVIARKKNVDHGDSYKQFDGYMTAWFVYHLQGDTEAGKAFAIGGELSANSLYQDVQTNINE</sequence>
<gene>
    <name evidence="2" type="ORF">C7J97_13475</name>
</gene>
<dbReference type="PANTHER" id="PTHR33428:SF14">
    <property type="entry name" value="CARBOXYLESTERASE TYPE B DOMAIN-CONTAINING PROTEIN"/>
    <property type="match status" value="1"/>
</dbReference>
<accession>A0A367FYI7</accession>
<name>A0A367FYI7_9FIRM</name>
<dbReference type="SUPFAM" id="SSF53474">
    <property type="entry name" value="alpha/beta-Hydrolases"/>
    <property type="match status" value="1"/>
</dbReference>
<evidence type="ECO:0000256" key="1">
    <source>
        <dbReference type="SAM" id="Phobius"/>
    </source>
</evidence>
<keyword evidence="2" id="KW-0378">Hydrolase</keyword>
<dbReference type="InterPro" id="IPR029058">
    <property type="entry name" value="AB_hydrolase_fold"/>
</dbReference>
<evidence type="ECO:0000313" key="3">
    <source>
        <dbReference type="Proteomes" id="UP000252378"/>
    </source>
</evidence>
<dbReference type="PANTHER" id="PTHR33428">
    <property type="entry name" value="CHLOROPHYLLASE-2, CHLOROPLASTIC"/>
    <property type="match status" value="1"/>
</dbReference>
<reference evidence="2 3" key="1">
    <citation type="submission" date="2018-03" db="EMBL/GenBank/DDBJ databases">
        <title>Complete genome sequencing of Faecalibacterium prausnitzii strains isolated from the human gut.</title>
        <authorList>
            <person name="Fitzgerald B.C."/>
            <person name="Shkoporov A.N."/>
            <person name="Ross P.R."/>
            <person name="Hill C."/>
        </authorList>
    </citation>
    <scope>NUCLEOTIDE SEQUENCE [LARGE SCALE GENOMIC DNA]</scope>
    <source>
        <strain evidence="2 3">ATCC 27768</strain>
    </source>
</reference>
<keyword evidence="1" id="KW-0472">Membrane</keyword>
<dbReference type="InterPro" id="IPR017395">
    <property type="entry name" value="Chlorophyllase-like"/>
</dbReference>
<comment type="caution">
    <text evidence="2">The sequence shown here is derived from an EMBL/GenBank/DDBJ whole genome shotgun (WGS) entry which is preliminary data.</text>
</comment>
<dbReference type="EMBL" id="PXUP01000027">
    <property type="protein sequence ID" value="RCH42794.1"/>
    <property type="molecule type" value="Genomic_DNA"/>
</dbReference>
<keyword evidence="1" id="KW-0812">Transmembrane</keyword>
<feature type="transmembrane region" description="Helical" evidence="1">
    <location>
        <begin position="12"/>
        <end position="37"/>
    </location>
</feature>
<dbReference type="GO" id="GO:0016787">
    <property type="term" value="F:hydrolase activity"/>
    <property type="evidence" value="ECO:0007669"/>
    <property type="project" value="UniProtKB-KW"/>
</dbReference>
<dbReference type="RefSeq" id="WP_113993258.1">
    <property type="nucleotide sequence ID" value="NZ_PXUP01000027.1"/>
</dbReference>
<dbReference type="Proteomes" id="UP000252378">
    <property type="component" value="Unassembled WGS sequence"/>
</dbReference>
<protein>
    <submittedName>
        <fullName evidence="2">Alpha/beta hydrolase</fullName>
    </submittedName>
</protein>
<keyword evidence="1" id="KW-1133">Transmembrane helix</keyword>